<keyword evidence="4" id="KW-1185">Reference proteome</keyword>
<gene>
    <name evidence="3" type="ORF">X943_001724</name>
</gene>
<accession>A0AAD9GAE1</accession>
<comment type="similarity">
    <text evidence="2">Belongs to the actin family.</text>
</comment>
<dbReference type="AlphaFoldDB" id="A0AAD9GAE1"/>
<dbReference type="Pfam" id="PF00022">
    <property type="entry name" value="Actin"/>
    <property type="match status" value="1"/>
</dbReference>
<protein>
    <submittedName>
        <fullName evidence="3">Actin-related protein</fullName>
    </submittedName>
</protein>
<dbReference type="SMART" id="SM00268">
    <property type="entry name" value="ACTIN"/>
    <property type="match status" value="1"/>
</dbReference>
<dbReference type="PANTHER" id="PTHR11937">
    <property type="entry name" value="ACTIN"/>
    <property type="match status" value="1"/>
</dbReference>
<dbReference type="Gene3D" id="3.90.640.10">
    <property type="entry name" value="Actin, Chain A, domain 4"/>
    <property type="match status" value="1"/>
</dbReference>
<evidence type="ECO:0000256" key="1">
    <source>
        <dbReference type="ARBA" id="ARBA00049360"/>
    </source>
</evidence>
<proteinExistence type="inferred from homology"/>
<comment type="caution">
    <text evidence="3">The sequence shown here is derived from an EMBL/GenBank/DDBJ whole genome shotgun (WGS) entry which is preliminary data.</text>
</comment>
<evidence type="ECO:0000313" key="3">
    <source>
        <dbReference type="EMBL" id="KAK1934803.1"/>
    </source>
</evidence>
<dbReference type="EMBL" id="JAHBMH010000062">
    <property type="protein sequence ID" value="KAK1934803.1"/>
    <property type="molecule type" value="Genomic_DNA"/>
</dbReference>
<dbReference type="Proteomes" id="UP001195914">
    <property type="component" value="Unassembled WGS sequence"/>
</dbReference>
<dbReference type="Gene3D" id="3.30.420.40">
    <property type="match status" value="2"/>
</dbReference>
<dbReference type="InterPro" id="IPR043129">
    <property type="entry name" value="ATPase_NBD"/>
</dbReference>
<comment type="catalytic activity">
    <reaction evidence="1">
        <text>ATP + H2O = ADP + phosphate + H(+)</text>
        <dbReference type="Rhea" id="RHEA:13065"/>
        <dbReference type="ChEBI" id="CHEBI:15377"/>
        <dbReference type="ChEBI" id="CHEBI:15378"/>
        <dbReference type="ChEBI" id="CHEBI:30616"/>
        <dbReference type="ChEBI" id="CHEBI:43474"/>
        <dbReference type="ChEBI" id="CHEBI:456216"/>
    </reaction>
</comment>
<organism evidence="3 4">
    <name type="scientific">Babesia divergens</name>
    <dbReference type="NCBI Taxonomy" id="32595"/>
    <lineage>
        <taxon>Eukaryota</taxon>
        <taxon>Sar</taxon>
        <taxon>Alveolata</taxon>
        <taxon>Apicomplexa</taxon>
        <taxon>Aconoidasida</taxon>
        <taxon>Piroplasmida</taxon>
        <taxon>Babesiidae</taxon>
        <taxon>Babesia</taxon>
    </lineage>
</organism>
<sequence length="462" mass="51139">MAKPLIVDFGTVSIRIGHVGDKLPSFIFPPVFGQPLLQNRQNEVCDFAGGNDANWLEYAVFPLNPREKHDNTAPVPAILYGNGGYKIEYKAMDKLLECATGSKRPEENLEGSTVIASEPNIHTPDFRRTLAEVLVEGQRVAKFYLCKRAPLTCYASGRTSAIVVDVGGACSNVAAVSEGFVIQEATCEEPMGGSLMDRILLGYLNNAGTTIRPSFEYAKTSKTDENPKVKVQKTNDDNRKTNLRKLPFVHENYYTYAQLYATSRVKETCCVMIDELNIATEQNDSCFALPDGSYINTDVGKELCGVFCRCLFNDTSYLQNVQRFQELEAQILPKSPFEAKEETLASILPKTRGLDEILAQSYAAVSQMETNARVPDTLNTIILSGGTTRHPAVLPLLQQRFSKRFPDGRQPLFMGIGGPEQQYSSFIGASILASMGIFDTLCVSRSECQEHGIERILHRKCP</sequence>
<reference evidence="3" key="1">
    <citation type="journal article" date="2014" name="Nucleic Acids Res.">
        <title>The evolutionary dynamics of variant antigen genes in Babesia reveal a history of genomic innovation underlying host-parasite interaction.</title>
        <authorList>
            <person name="Jackson A.P."/>
            <person name="Otto T.D."/>
            <person name="Darby A."/>
            <person name="Ramaprasad A."/>
            <person name="Xia D."/>
            <person name="Echaide I.E."/>
            <person name="Farber M."/>
            <person name="Gahlot S."/>
            <person name="Gamble J."/>
            <person name="Gupta D."/>
            <person name="Gupta Y."/>
            <person name="Jackson L."/>
            <person name="Malandrin L."/>
            <person name="Malas T.B."/>
            <person name="Moussa E."/>
            <person name="Nair M."/>
            <person name="Reid A.J."/>
            <person name="Sanders M."/>
            <person name="Sharma J."/>
            <person name="Tracey A."/>
            <person name="Quail M.A."/>
            <person name="Weir W."/>
            <person name="Wastling J.M."/>
            <person name="Hall N."/>
            <person name="Willadsen P."/>
            <person name="Lingelbach K."/>
            <person name="Shiels B."/>
            <person name="Tait A."/>
            <person name="Berriman M."/>
            <person name="Allred D.R."/>
            <person name="Pain A."/>
        </authorList>
    </citation>
    <scope>NUCLEOTIDE SEQUENCE</scope>
    <source>
        <strain evidence="3">1802A</strain>
    </source>
</reference>
<dbReference type="SUPFAM" id="SSF53067">
    <property type="entry name" value="Actin-like ATPase domain"/>
    <property type="match status" value="2"/>
</dbReference>
<evidence type="ECO:0000313" key="4">
    <source>
        <dbReference type="Proteomes" id="UP001195914"/>
    </source>
</evidence>
<evidence type="ECO:0000256" key="2">
    <source>
        <dbReference type="RuleBase" id="RU000487"/>
    </source>
</evidence>
<reference evidence="3" key="2">
    <citation type="submission" date="2021-05" db="EMBL/GenBank/DDBJ databases">
        <authorList>
            <person name="Pain A."/>
        </authorList>
    </citation>
    <scope>NUCLEOTIDE SEQUENCE</scope>
    <source>
        <strain evidence="3">1802A</strain>
    </source>
</reference>
<name>A0AAD9GAE1_BABDI</name>
<dbReference type="InterPro" id="IPR004000">
    <property type="entry name" value="Actin"/>
</dbReference>